<keyword evidence="12" id="KW-1185">Reference proteome</keyword>
<comment type="pathway">
    <text evidence="1 8">Cofactor biosynthesis; tetrahydrofolate biosynthesis; 5,6,7,8-tetrahydrofolate from 7,8-dihydrofolate: step 1/1.</text>
</comment>
<dbReference type="InterPro" id="IPR001796">
    <property type="entry name" value="DHFR_dom"/>
</dbReference>
<dbReference type="GO" id="GO:0005829">
    <property type="term" value="C:cytosol"/>
    <property type="evidence" value="ECO:0007669"/>
    <property type="project" value="TreeGrafter"/>
</dbReference>
<evidence type="ECO:0000256" key="6">
    <source>
        <dbReference type="ARBA" id="ARBA00023002"/>
    </source>
</evidence>
<dbReference type="Pfam" id="PF00186">
    <property type="entry name" value="DHFR_1"/>
    <property type="match status" value="1"/>
</dbReference>
<evidence type="ECO:0000313" key="12">
    <source>
        <dbReference type="Proteomes" id="UP000239872"/>
    </source>
</evidence>
<dbReference type="Proteomes" id="UP000239872">
    <property type="component" value="Unassembled WGS sequence"/>
</dbReference>
<dbReference type="EC" id="1.5.1.3" evidence="3 8"/>
<evidence type="ECO:0000313" key="11">
    <source>
        <dbReference type="EMBL" id="PQJ10372.1"/>
    </source>
</evidence>
<dbReference type="Gene3D" id="3.40.430.10">
    <property type="entry name" value="Dihydrofolate Reductase, subunit A"/>
    <property type="match status" value="1"/>
</dbReference>
<dbReference type="FunFam" id="3.40.430.10:FF:000001">
    <property type="entry name" value="Dihydrofolate reductase"/>
    <property type="match status" value="1"/>
</dbReference>
<dbReference type="PROSITE" id="PS00075">
    <property type="entry name" value="DHFR_1"/>
    <property type="match status" value="1"/>
</dbReference>
<evidence type="ECO:0000256" key="3">
    <source>
        <dbReference type="ARBA" id="ARBA00012856"/>
    </source>
</evidence>
<dbReference type="CDD" id="cd00209">
    <property type="entry name" value="DHFR"/>
    <property type="match status" value="1"/>
</dbReference>
<comment type="catalytic activity">
    <reaction evidence="8">
        <text>(6S)-5,6,7,8-tetrahydrofolate + NADP(+) = 7,8-dihydrofolate + NADPH + H(+)</text>
        <dbReference type="Rhea" id="RHEA:15009"/>
        <dbReference type="ChEBI" id="CHEBI:15378"/>
        <dbReference type="ChEBI" id="CHEBI:57451"/>
        <dbReference type="ChEBI" id="CHEBI:57453"/>
        <dbReference type="ChEBI" id="CHEBI:57783"/>
        <dbReference type="ChEBI" id="CHEBI:58349"/>
        <dbReference type="EC" id="1.5.1.3"/>
    </reaction>
</comment>
<keyword evidence="5 8" id="KW-0521">NADP</keyword>
<keyword evidence="4 8" id="KW-0554">One-carbon metabolism</keyword>
<dbReference type="InterPro" id="IPR017925">
    <property type="entry name" value="DHFR_CS"/>
</dbReference>
<dbReference type="GO" id="GO:0046655">
    <property type="term" value="P:folic acid metabolic process"/>
    <property type="evidence" value="ECO:0007669"/>
    <property type="project" value="TreeGrafter"/>
</dbReference>
<keyword evidence="6 8" id="KW-0560">Oxidoreductase</keyword>
<gene>
    <name evidence="11" type="ORF">CJD36_010365</name>
</gene>
<dbReference type="OrthoDB" id="9804315at2"/>
<comment type="caution">
    <text evidence="11">The sequence shown here is derived from an EMBL/GenBank/DDBJ whole genome shotgun (WGS) entry which is preliminary data.</text>
</comment>
<dbReference type="RefSeq" id="WP_105039100.1">
    <property type="nucleotide sequence ID" value="NZ_PPSL01000003.1"/>
</dbReference>
<evidence type="ECO:0000256" key="5">
    <source>
        <dbReference type="ARBA" id="ARBA00022857"/>
    </source>
</evidence>
<dbReference type="PRINTS" id="PR00070">
    <property type="entry name" value="DHFR"/>
</dbReference>
<evidence type="ECO:0000256" key="7">
    <source>
        <dbReference type="ARBA" id="ARBA00025067"/>
    </source>
</evidence>
<dbReference type="GO" id="GO:0006730">
    <property type="term" value="P:one-carbon metabolic process"/>
    <property type="evidence" value="ECO:0007669"/>
    <property type="project" value="UniProtKB-KW"/>
</dbReference>
<organism evidence="11 12">
    <name type="scientific">Flavipsychrobacter stenotrophus</name>
    <dbReference type="NCBI Taxonomy" id="2077091"/>
    <lineage>
        <taxon>Bacteria</taxon>
        <taxon>Pseudomonadati</taxon>
        <taxon>Bacteroidota</taxon>
        <taxon>Chitinophagia</taxon>
        <taxon>Chitinophagales</taxon>
        <taxon>Chitinophagaceae</taxon>
        <taxon>Flavipsychrobacter</taxon>
    </lineage>
</organism>
<comment type="function">
    <text evidence="7 8">Key enzyme in folate metabolism. Catalyzes an essential reaction for de novo glycine and purine synthesis, and for DNA precursor synthesis.</text>
</comment>
<proteinExistence type="inferred from homology"/>
<dbReference type="GO" id="GO:0046452">
    <property type="term" value="P:dihydrofolate metabolic process"/>
    <property type="evidence" value="ECO:0007669"/>
    <property type="project" value="TreeGrafter"/>
</dbReference>
<dbReference type="PANTHER" id="PTHR48069">
    <property type="entry name" value="DIHYDROFOLATE REDUCTASE"/>
    <property type="match status" value="1"/>
</dbReference>
<evidence type="ECO:0000259" key="10">
    <source>
        <dbReference type="PROSITE" id="PS51330"/>
    </source>
</evidence>
<dbReference type="PROSITE" id="PS51330">
    <property type="entry name" value="DHFR_2"/>
    <property type="match status" value="1"/>
</dbReference>
<protein>
    <recommendedName>
        <fullName evidence="3 8">Dihydrofolate reductase</fullName>
        <ecNumber evidence="3 8">1.5.1.3</ecNumber>
    </recommendedName>
</protein>
<feature type="domain" description="DHFR" evidence="10">
    <location>
        <begin position="2"/>
        <end position="164"/>
    </location>
</feature>
<sequence length="167" mass="19217">MVLSFIVAASENNAIGVHNELPWRLPEDLKFFKRTTLGKPVIMGRRTFESLGKPLPGRLNVVLSQSGNITLPEGVLLFDSLAESIERVEEEDVAEAFIIGGGKIFELAMPYVDRMYITRVHTTINNADAFFPSIDHSHWKLVWEEKHTHDDKHEYDYTFQQFERIEL</sequence>
<dbReference type="InterPro" id="IPR012259">
    <property type="entry name" value="DHFR"/>
</dbReference>
<dbReference type="UniPathway" id="UPA00077">
    <property type="reaction ID" value="UER00158"/>
</dbReference>
<dbReference type="AlphaFoldDB" id="A0A2S7STX1"/>
<dbReference type="PIRSF" id="PIRSF000194">
    <property type="entry name" value="DHFR"/>
    <property type="match status" value="1"/>
</dbReference>
<dbReference type="GO" id="GO:0070401">
    <property type="term" value="F:NADP+ binding"/>
    <property type="evidence" value="ECO:0007669"/>
    <property type="project" value="UniProtKB-ARBA"/>
</dbReference>
<dbReference type="SUPFAM" id="SSF53597">
    <property type="entry name" value="Dihydrofolate reductase-like"/>
    <property type="match status" value="1"/>
</dbReference>
<name>A0A2S7STX1_9BACT</name>
<dbReference type="GO" id="GO:0004146">
    <property type="term" value="F:dihydrofolate reductase activity"/>
    <property type="evidence" value="ECO:0007669"/>
    <property type="project" value="UniProtKB-EC"/>
</dbReference>
<comment type="similarity">
    <text evidence="2 8 9">Belongs to the dihydrofolate reductase family.</text>
</comment>
<evidence type="ECO:0000256" key="1">
    <source>
        <dbReference type="ARBA" id="ARBA00004903"/>
    </source>
</evidence>
<evidence type="ECO:0000256" key="8">
    <source>
        <dbReference type="PIRNR" id="PIRNR000194"/>
    </source>
</evidence>
<dbReference type="GO" id="GO:0046654">
    <property type="term" value="P:tetrahydrofolate biosynthetic process"/>
    <property type="evidence" value="ECO:0007669"/>
    <property type="project" value="UniProtKB-UniPathway"/>
</dbReference>
<accession>A0A2S7STX1</accession>
<evidence type="ECO:0000256" key="4">
    <source>
        <dbReference type="ARBA" id="ARBA00022563"/>
    </source>
</evidence>
<reference evidence="11 12" key="1">
    <citation type="submission" date="2018-01" db="EMBL/GenBank/DDBJ databases">
        <title>A novel member of the phylum Bacteroidetes isolated from glacier ice.</title>
        <authorList>
            <person name="Liu Q."/>
            <person name="Xin Y.-H."/>
        </authorList>
    </citation>
    <scope>NUCLEOTIDE SEQUENCE [LARGE SCALE GENOMIC DNA]</scope>
    <source>
        <strain evidence="11 12">RB1R16</strain>
    </source>
</reference>
<evidence type="ECO:0000256" key="9">
    <source>
        <dbReference type="RuleBase" id="RU004474"/>
    </source>
</evidence>
<evidence type="ECO:0000256" key="2">
    <source>
        <dbReference type="ARBA" id="ARBA00009539"/>
    </source>
</evidence>
<dbReference type="EMBL" id="PPSL01000003">
    <property type="protein sequence ID" value="PQJ10372.1"/>
    <property type="molecule type" value="Genomic_DNA"/>
</dbReference>
<dbReference type="InterPro" id="IPR024072">
    <property type="entry name" value="DHFR-like_dom_sf"/>
</dbReference>
<dbReference type="PANTHER" id="PTHR48069:SF3">
    <property type="entry name" value="DIHYDROFOLATE REDUCTASE"/>
    <property type="match status" value="1"/>
</dbReference>